<dbReference type="Proteomes" id="UP001488838">
    <property type="component" value="Unassembled WGS sequence"/>
</dbReference>
<evidence type="ECO:0000313" key="3">
    <source>
        <dbReference type="EMBL" id="KAK7799101.1"/>
    </source>
</evidence>
<protein>
    <recommendedName>
        <fullName evidence="2">SPATA31 domain-containing protein</fullName>
    </recommendedName>
</protein>
<organism evidence="3 4">
    <name type="scientific">Myodes glareolus</name>
    <name type="common">Bank vole</name>
    <name type="synonym">Clethrionomys glareolus</name>
    <dbReference type="NCBI Taxonomy" id="447135"/>
    <lineage>
        <taxon>Eukaryota</taxon>
        <taxon>Metazoa</taxon>
        <taxon>Chordata</taxon>
        <taxon>Craniata</taxon>
        <taxon>Vertebrata</taxon>
        <taxon>Euteleostomi</taxon>
        <taxon>Mammalia</taxon>
        <taxon>Eutheria</taxon>
        <taxon>Euarchontoglires</taxon>
        <taxon>Glires</taxon>
        <taxon>Rodentia</taxon>
        <taxon>Myomorpha</taxon>
        <taxon>Muroidea</taxon>
        <taxon>Cricetidae</taxon>
        <taxon>Arvicolinae</taxon>
        <taxon>Myodes</taxon>
    </lineage>
</organism>
<accession>A0AAW0HC78</accession>
<dbReference type="InterPro" id="IPR026677">
    <property type="entry name" value="Spata31g1-like"/>
</dbReference>
<evidence type="ECO:0000256" key="1">
    <source>
        <dbReference type="SAM" id="MobiDB-lite"/>
    </source>
</evidence>
<feature type="region of interest" description="Disordered" evidence="1">
    <location>
        <begin position="884"/>
        <end position="908"/>
    </location>
</feature>
<dbReference type="PANTHER" id="PTHR21777">
    <property type="entry name" value="RCG55159-LIKE"/>
    <property type="match status" value="1"/>
</dbReference>
<dbReference type="PANTHER" id="PTHR21777:SF0">
    <property type="entry name" value="RCG55159-LIKE"/>
    <property type="match status" value="1"/>
</dbReference>
<keyword evidence="4" id="KW-1185">Reference proteome</keyword>
<evidence type="ECO:0000259" key="2">
    <source>
        <dbReference type="Pfam" id="PF14650"/>
    </source>
</evidence>
<proteinExistence type="predicted"/>
<reference evidence="3 4" key="1">
    <citation type="journal article" date="2023" name="bioRxiv">
        <title>Conserved and derived expression patterns and positive selection on dental genes reveal complex evolutionary context of ever-growing rodent molars.</title>
        <authorList>
            <person name="Calamari Z.T."/>
            <person name="Song A."/>
            <person name="Cohen E."/>
            <person name="Akter M."/>
            <person name="Roy R.D."/>
            <person name="Hallikas O."/>
            <person name="Christensen M.M."/>
            <person name="Li P."/>
            <person name="Marangoni P."/>
            <person name="Jernvall J."/>
            <person name="Klein O.D."/>
        </authorList>
    </citation>
    <scope>NUCLEOTIDE SEQUENCE [LARGE SCALE GENOMIC DNA]</scope>
    <source>
        <strain evidence="3">V071</strain>
    </source>
</reference>
<dbReference type="Pfam" id="PF14650">
    <property type="entry name" value="FAM75"/>
    <property type="match status" value="1"/>
</dbReference>
<dbReference type="InterPro" id="IPR039509">
    <property type="entry name" value="SPATA31"/>
</dbReference>
<feature type="region of interest" description="Disordered" evidence="1">
    <location>
        <begin position="977"/>
        <end position="1035"/>
    </location>
</feature>
<name>A0AAW0HC78_MYOGA</name>
<dbReference type="AlphaFoldDB" id="A0AAW0HC78"/>
<gene>
    <name evidence="3" type="ORF">U0070_009548</name>
</gene>
<feature type="compositionally biased region" description="Basic and acidic residues" evidence="1">
    <location>
        <begin position="1010"/>
        <end position="1035"/>
    </location>
</feature>
<comment type="caution">
    <text evidence="3">The sequence shown here is derived from an EMBL/GenBank/DDBJ whole genome shotgun (WGS) entry which is preliminary data.</text>
</comment>
<feature type="compositionally biased region" description="Basic and acidic residues" evidence="1">
    <location>
        <begin position="887"/>
        <end position="897"/>
    </location>
</feature>
<feature type="compositionally biased region" description="Polar residues" evidence="1">
    <location>
        <begin position="153"/>
        <end position="171"/>
    </location>
</feature>
<feature type="domain" description="SPATA31" evidence="2">
    <location>
        <begin position="184"/>
        <end position="240"/>
    </location>
</feature>
<evidence type="ECO:0000313" key="4">
    <source>
        <dbReference type="Proteomes" id="UP001488838"/>
    </source>
</evidence>
<feature type="region of interest" description="Disordered" evidence="1">
    <location>
        <begin position="390"/>
        <end position="409"/>
    </location>
</feature>
<dbReference type="EMBL" id="JBBHLL010000639">
    <property type="protein sequence ID" value="KAK7799101.1"/>
    <property type="molecule type" value="Genomic_DNA"/>
</dbReference>
<sequence>MKWLLQDQFRAKGDMGFLQGQLTQALACRHCSSIICLQSPGSLVILFLFMVWQIRRWQQLRKWQQLQPWYSGDIRMQGKGLQLLYHLAFLDCLWKQKSEEEEECGEEKAEESLSLDPLKPYSPSKDIHTGNEVTAAPPQPSCSSEGLPEATELQEQVLTQPPSPSRSFPTFQILTNLPEGNKTASGDYLPQRKSQLFWGLPSLHSESLETIFLSSDDPSLLMLSICPSVFFNKVAFLPVYNLLLSYYHSPTYYPSPEAHTMRNLEGTAAGSQLVQSPPSPFIPSVSSTIKPLPIDCKGIISDTEAYTPWFTQQKEVPYVSENQVPHPQPECQKIRSSTFLYSSEAWRETPGDPSLLQHNPESPSASLLYPSNPQEVLTRSEASWITMKQHEHPKASQSAMPTASPHPASLTEYQRTNPIGDLSGLKALWEPTGQNKNPQICKLPLLATVTVAMTEPQVTGPPGTPPEYEAQWGITQHKDNPQTFDPLMPASCQPPGSLSEVKNVNLKGRLPAPKHFWGSMVSRESPSVSRSPVSVPCPPLDILSEHHRPLEHLPGYKPQQQYRENSGNLWAFETPTLNFNMGFYEANPACVPPGSEAPPKDRPDIENLCVYADLVSSPSLPSASQPDFVIMGQRVFLESKVLWETKGQRKNLWVSDSPCPAHIPLAPFIEPQRINTVDGFPRSEATWKDPVHTRKCLSSEPPFLNLNPTPVLVQSPLRVSPIENLFKSKVCCGDTQRKNNFLASEHLAQSLSQHLLGASSSGVLSEPAGGYMKQNENCCVSASSVWESSPPPNSVLKFHISELSGDPCNYKPMESVGEQRKDSWATELPDPSFLSAHPNTEFLCKNVQERQASQAPSPPVINPLQPTSWTSILAKALKSESIQPGLQKEKMSSEAKAKVPSSQGGAVSGVCDHPVSHAWQWSRELKLRLKKLQQSPTLKPLGPHHPLCSSPALSSTPESWGLSSCPQYQTHPFSLYPCSSSSSPPKVQRTEPQPVQAPHCPHSSSSRTEQVSEKQEDEMEGKGPDPIPRECSHEG</sequence>
<feature type="region of interest" description="Disordered" evidence="1">
    <location>
        <begin position="103"/>
        <end position="171"/>
    </location>
</feature>